<gene>
    <name evidence="3" type="ORF">TMES_04510</name>
</gene>
<reference evidence="3 4" key="1">
    <citation type="submission" date="2014-03" db="EMBL/GenBank/DDBJ databases">
        <title>The draft genome sequence of Thalassospira mesophila JCM 18969.</title>
        <authorList>
            <person name="Lai Q."/>
            <person name="Shao Z."/>
        </authorList>
    </citation>
    <scope>NUCLEOTIDE SEQUENCE [LARGE SCALE GENOMIC DNA]</scope>
    <source>
        <strain evidence="3 4">JCM 18969</strain>
    </source>
</reference>
<dbReference type="AlphaFoldDB" id="A0A1Y2L1J3"/>
<evidence type="ECO:0000313" key="3">
    <source>
        <dbReference type="EMBL" id="OSQ39348.1"/>
    </source>
</evidence>
<dbReference type="GO" id="GO:0016491">
    <property type="term" value="F:oxidoreductase activity"/>
    <property type="evidence" value="ECO:0007669"/>
    <property type="project" value="UniProtKB-KW"/>
</dbReference>
<evidence type="ECO:0000313" key="4">
    <source>
        <dbReference type="Proteomes" id="UP000193391"/>
    </source>
</evidence>
<dbReference type="RefSeq" id="WP_085579967.1">
    <property type="nucleotide sequence ID" value="NZ_JFKA01000002.1"/>
</dbReference>
<sequence>MKNKNWQNIWVIGASSGIGAAIVQKFIAETDESHESNEAGQTTPRHITISARSHETLQKMALASPCISAVPCDVTAPASVDQAIDLIESEHGLPDLVIYCAGFYNPMPVDEFSRDIIAHHIAVNYQGAVNCLEPLLRKMRARGHGEIAITASVVGYRGLPKAGAYGPTKAALISLCETLREELTGSGVVMRVINPGFVKTPMTDQNDFNMPYLQTPEQAADFIYYGLRKNDDFEIAFPPVFVRQLKLARILPYRWYFKLIERMIQK</sequence>
<dbReference type="STRING" id="1293891.TMES_04510"/>
<comment type="similarity">
    <text evidence="1">Belongs to the short-chain dehydrogenases/reductases (SDR) family.</text>
</comment>
<evidence type="ECO:0000256" key="1">
    <source>
        <dbReference type="ARBA" id="ARBA00006484"/>
    </source>
</evidence>
<accession>A0A1Y2L1J3</accession>
<dbReference type="OrthoDB" id="335726at2"/>
<keyword evidence="2" id="KW-0560">Oxidoreductase</keyword>
<dbReference type="PANTHER" id="PTHR44196:SF1">
    <property type="entry name" value="DEHYDROGENASE_REDUCTASE SDR FAMILY MEMBER 7B"/>
    <property type="match status" value="1"/>
</dbReference>
<dbReference type="Proteomes" id="UP000193391">
    <property type="component" value="Unassembled WGS sequence"/>
</dbReference>
<dbReference type="GO" id="GO:0016020">
    <property type="term" value="C:membrane"/>
    <property type="evidence" value="ECO:0007669"/>
    <property type="project" value="TreeGrafter"/>
</dbReference>
<dbReference type="Pfam" id="PF00106">
    <property type="entry name" value="adh_short"/>
    <property type="match status" value="1"/>
</dbReference>
<dbReference type="InterPro" id="IPR002347">
    <property type="entry name" value="SDR_fam"/>
</dbReference>
<evidence type="ECO:0000256" key="2">
    <source>
        <dbReference type="ARBA" id="ARBA00023002"/>
    </source>
</evidence>
<organism evidence="3 4">
    <name type="scientific">Thalassospira mesophila</name>
    <dbReference type="NCBI Taxonomy" id="1293891"/>
    <lineage>
        <taxon>Bacteria</taxon>
        <taxon>Pseudomonadati</taxon>
        <taxon>Pseudomonadota</taxon>
        <taxon>Alphaproteobacteria</taxon>
        <taxon>Rhodospirillales</taxon>
        <taxon>Thalassospiraceae</taxon>
        <taxon>Thalassospira</taxon>
    </lineage>
</organism>
<dbReference type="Gene3D" id="3.40.50.720">
    <property type="entry name" value="NAD(P)-binding Rossmann-like Domain"/>
    <property type="match status" value="1"/>
</dbReference>
<dbReference type="InterPro" id="IPR036291">
    <property type="entry name" value="NAD(P)-bd_dom_sf"/>
</dbReference>
<keyword evidence="4" id="KW-1185">Reference proteome</keyword>
<proteinExistence type="inferred from homology"/>
<protein>
    <submittedName>
        <fullName evidence="3">Short-chain dehydrogenase</fullName>
    </submittedName>
</protein>
<dbReference type="PRINTS" id="PR00081">
    <property type="entry name" value="GDHRDH"/>
</dbReference>
<name>A0A1Y2L1J3_9PROT</name>
<comment type="caution">
    <text evidence="3">The sequence shown here is derived from an EMBL/GenBank/DDBJ whole genome shotgun (WGS) entry which is preliminary data.</text>
</comment>
<dbReference type="PANTHER" id="PTHR44196">
    <property type="entry name" value="DEHYDROGENASE/REDUCTASE SDR FAMILY MEMBER 7B"/>
    <property type="match status" value="1"/>
</dbReference>
<dbReference type="SUPFAM" id="SSF51735">
    <property type="entry name" value="NAD(P)-binding Rossmann-fold domains"/>
    <property type="match status" value="1"/>
</dbReference>
<dbReference type="EMBL" id="JFKA01000002">
    <property type="protein sequence ID" value="OSQ39348.1"/>
    <property type="molecule type" value="Genomic_DNA"/>
</dbReference>